<proteinExistence type="predicted"/>
<accession>A0A9X3RLR5</accession>
<dbReference type="Proteomes" id="UP001146439">
    <property type="component" value="Unassembled WGS sequence"/>
</dbReference>
<dbReference type="RefSeq" id="WP_269966474.1">
    <property type="nucleotide sequence ID" value="NZ_JAKMUZ010000016.1"/>
</dbReference>
<feature type="region of interest" description="Disordered" evidence="1">
    <location>
        <begin position="123"/>
        <end position="163"/>
    </location>
</feature>
<dbReference type="EMBL" id="JAKMUZ010000016">
    <property type="protein sequence ID" value="MCZ9296689.1"/>
    <property type="molecule type" value="Genomic_DNA"/>
</dbReference>
<protein>
    <submittedName>
        <fullName evidence="2">HTH domain-containing protein</fullName>
    </submittedName>
</protein>
<evidence type="ECO:0000313" key="2">
    <source>
        <dbReference type="EMBL" id="MCZ9296689.1"/>
    </source>
</evidence>
<evidence type="ECO:0000313" key="3">
    <source>
        <dbReference type="Proteomes" id="UP001146439"/>
    </source>
</evidence>
<reference evidence="2" key="1">
    <citation type="submission" date="2022-02" db="EMBL/GenBank/DDBJ databases">
        <title>Corynebacterium sp. from urogenital microbiome.</title>
        <authorList>
            <person name="Cappelli E.A."/>
            <person name="Ribeiro T.G."/>
            <person name="Peixe L."/>
        </authorList>
    </citation>
    <scope>NUCLEOTIDE SEQUENCE</scope>
    <source>
        <strain evidence="2">C21Ua_68</strain>
    </source>
</reference>
<sequence>MSKETDWFTSMAHRRVTVTEIAEYLEVSRRTATNRVNDGLSADELITISRKIGISPIHALVELGKLTYEEAFDFVDGEGRLLATASAEELIAQLARENLPVTALIDLGNEGRNRIAAYEKSHDELAARRRNTPVSNPSDSMPEGAVAYSGPDEDAERNDVDDD</sequence>
<comment type="caution">
    <text evidence="2">The sequence shown here is derived from an EMBL/GenBank/DDBJ whole genome shotgun (WGS) entry which is preliminary data.</text>
</comment>
<gene>
    <name evidence="2" type="ORF">L8V22_09005</name>
</gene>
<feature type="compositionally biased region" description="Acidic residues" evidence="1">
    <location>
        <begin position="151"/>
        <end position="163"/>
    </location>
</feature>
<name>A0A9X3RLR5_9CORY</name>
<organism evidence="2 3">
    <name type="scientific">Corynebacterium yonathiae</name>
    <dbReference type="NCBI Taxonomy" id="2913504"/>
    <lineage>
        <taxon>Bacteria</taxon>
        <taxon>Bacillati</taxon>
        <taxon>Actinomycetota</taxon>
        <taxon>Actinomycetes</taxon>
        <taxon>Mycobacteriales</taxon>
        <taxon>Corynebacteriaceae</taxon>
        <taxon>Corynebacterium</taxon>
    </lineage>
</organism>
<dbReference type="AlphaFoldDB" id="A0A9X3RLR5"/>
<evidence type="ECO:0000256" key="1">
    <source>
        <dbReference type="SAM" id="MobiDB-lite"/>
    </source>
</evidence>